<evidence type="ECO:0000313" key="2">
    <source>
        <dbReference type="Proteomes" id="UP000593575"/>
    </source>
</evidence>
<protein>
    <recommendedName>
        <fullName evidence="3">Endonuclease/exonuclease/phosphatase domain-containing protein</fullName>
    </recommendedName>
</protein>
<dbReference type="EMBL" id="JABFAE010000005">
    <property type="protein sequence ID" value="MBA0828030.1"/>
    <property type="molecule type" value="Genomic_DNA"/>
</dbReference>
<dbReference type="AlphaFoldDB" id="A0A7J9J0S7"/>
<gene>
    <name evidence="1" type="ORF">Goarm_012756</name>
</gene>
<dbReference type="Proteomes" id="UP000593575">
    <property type="component" value="Unassembled WGS sequence"/>
</dbReference>
<proteinExistence type="predicted"/>
<sequence length="202" mass="23065">KHGVSGVKADFVIAKLDFDFSHHVEAVGFFGGIWISWKDNIFVDILDNHSQFILLKISGNSYRQPVLEALKYIVLVDRTPWLAIGNFNAILASCEKRCGRVIGKRCALFSEFMDSMGLHDLGFSGFSNFDKKNWEFLGDMSTTHATFTDQVKLEIREELESVLHHKEHLLRQKARCDWLEAINFYKNLYGEKSRRTGSLGCG</sequence>
<accession>A0A7J9J0S7</accession>
<evidence type="ECO:0000313" key="1">
    <source>
        <dbReference type="EMBL" id="MBA0828030.1"/>
    </source>
</evidence>
<evidence type="ECO:0008006" key="3">
    <source>
        <dbReference type="Google" id="ProtNLM"/>
    </source>
</evidence>
<keyword evidence="2" id="KW-1185">Reference proteome</keyword>
<name>A0A7J9J0S7_9ROSI</name>
<reference evidence="1 2" key="1">
    <citation type="journal article" date="2019" name="Genome Biol. Evol.">
        <title>Insights into the evolution of the New World diploid cottons (Gossypium, subgenus Houzingenia) based on genome sequencing.</title>
        <authorList>
            <person name="Grover C.E."/>
            <person name="Arick M.A. 2nd"/>
            <person name="Thrash A."/>
            <person name="Conover J.L."/>
            <person name="Sanders W.S."/>
            <person name="Peterson D.G."/>
            <person name="Frelichowski J.E."/>
            <person name="Scheffler J.A."/>
            <person name="Scheffler B.E."/>
            <person name="Wendel J.F."/>
        </authorList>
    </citation>
    <scope>NUCLEOTIDE SEQUENCE [LARGE SCALE GENOMIC DNA]</scope>
    <source>
        <strain evidence="1">6</strain>
        <tissue evidence="1">Leaf</tissue>
    </source>
</reference>
<feature type="non-terminal residue" evidence="1">
    <location>
        <position position="202"/>
    </location>
</feature>
<feature type="non-terminal residue" evidence="1">
    <location>
        <position position="1"/>
    </location>
</feature>
<dbReference type="SUPFAM" id="SSF56219">
    <property type="entry name" value="DNase I-like"/>
    <property type="match status" value="1"/>
</dbReference>
<organism evidence="1 2">
    <name type="scientific">Gossypium armourianum</name>
    <dbReference type="NCBI Taxonomy" id="34283"/>
    <lineage>
        <taxon>Eukaryota</taxon>
        <taxon>Viridiplantae</taxon>
        <taxon>Streptophyta</taxon>
        <taxon>Embryophyta</taxon>
        <taxon>Tracheophyta</taxon>
        <taxon>Spermatophyta</taxon>
        <taxon>Magnoliopsida</taxon>
        <taxon>eudicotyledons</taxon>
        <taxon>Gunneridae</taxon>
        <taxon>Pentapetalae</taxon>
        <taxon>rosids</taxon>
        <taxon>malvids</taxon>
        <taxon>Malvales</taxon>
        <taxon>Malvaceae</taxon>
        <taxon>Malvoideae</taxon>
        <taxon>Gossypium</taxon>
    </lineage>
</organism>
<dbReference type="InterPro" id="IPR036691">
    <property type="entry name" value="Endo/exonu/phosph_ase_sf"/>
</dbReference>
<comment type="caution">
    <text evidence="1">The sequence shown here is derived from an EMBL/GenBank/DDBJ whole genome shotgun (WGS) entry which is preliminary data.</text>
</comment>